<dbReference type="Proteomes" id="UP000539372">
    <property type="component" value="Unassembled WGS sequence"/>
</dbReference>
<accession>A0A7Y0E388</accession>
<keyword evidence="1" id="KW-0812">Transmembrane</keyword>
<keyword evidence="1" id="KW-0472">Membrane</keyword>
<feature type="transmembrane region" description="Helical" evidence="1">
    <location>
        <begin position="12"/>
        <end position="29"/>
    </location>
</feature>
<organism evidence="3 4">
    <name type="scientific">Pacificispira spongiicola</name>
    <dbReference type="NCBI Taxonomy" id="2729598"/>
    <lineage>
        <taxon>Bacteria</taxon>
        <taxon>Pseudomonadati</taxon>
        <taxon>Pseudomonadota</taxon>
        <taxon>Alphaproteobacteria</taxon>
        <taxon>Rhodospirillales</taxon>
        <taxon>Rhodospirillaceae</taxon>
        <taxon>Pacificispira</taxon>
    </lineage>
</organism>
<dbReference type="InterPro" id="IPR003399">
    <property type="entry name" value="Mce/MlaD"/>
</dbReference>
<feature type="domain" description="Mce/MlaD" evidence="2">
    <location>
        <begin position="39"/>
        <end position="117"/>
    </location>
</feature>
<proteinExistence type="predicted"/>
<dbReference type="Pfam" id="PF02470">
    <property type="entry name" value="MlaD"/>
    <property type="match status" value="1"/>
</dbReference>
<dbReference type="PANTHER" id="PTHR33371:SF4">
    <property type="entry name" value="INTERMEMBRANE PHOSPHOLIPID TRANSPORT SYSTEM BINDING PROTEIN MLAD"/>
    <property type="match status" value="1"/>
</dbReference>
<protein>
    <submittedName>
        <fullName evidence="3">MCE family protein</fullName>
    </submittedName>
</protein>
<evidence type="ECO:0000256" key="1">
    <source>
        <dbReference type="SAM" id="Phobius"/>
    </source>
</evidence>
<name>A0A7Y0E388_9PROT</name>
<dbReference type="AlphaFoldDB" id="A0A7Y0E388"/>
<dbReference type="PANTHER" id="PTHR33371">
    <property type="entry name" value="INTERMEMBRANE PHOSPHOLIPID TRANSPORT SYSTEM BINDING PROTEIN MLAD-RELATED"/>
    <property type="match status" value="1"/>
</dbReference>
<dbReference type="EMBL" id="JABBNT010000005">
    <property type="protein sequence ID" value="NMM46414.1"/>
    <property type="molecule type" value="Genomic_DNA"/>
</dbReference>
<reference evidence="3 4" key="1">
    <citation type="submission" date="2020-04" db="EMBL/GenBank/DDBJ databases">
        <title>Rhodospirillaceae bacterium KN72 isolated from deep sea.</title>
        <authorList>
            <person name="Zhang D.-C."/>
        </authorList>
    </citation>
    <scope>NUCLEOTIDE SEQUENCE [LARGE SCALE GENOMIC DNA]</scope>
    <source>
        <strain evidence="3 4">KN72</strain>
    </source>
</reference>
<feature type="transmembrane region" description="Helical" evidence="1">
    <location>
        <begin position="41"/>
        <end position="66"/>
    </location>
</feature>
<comment type="caution">
    <text evidence="3">The sequence shown here is derived from an EMBL/GenBank/DDBJ whole genome shotgun (WGS) entry which is preliminary data.</text>
</comment>
<evidence type="ECO:0000313" key="4">
    <source>
        <dbReference type="Proteomes" id="UP000539372"/>
    </source>
</evidence>
<keyword evidence="4" id="KW-1185">Reference proteome</keyword>
<gene>
    <name evidence="3" type="ORF">HH303_18120</name>
</gene>
<dbReference type="InterPro" id="IPR052336">
    <property type="entry name" value="MlaD_Phospholipid_Transporter"/>
</dbReference>
<evidence type="ECO:0000313" key="3">
    <source>
        <dbReference type="EMBL" id="NMM46414.1"/>
    </source>
</evidence>
<evidence type="ECO:0000259" key="2">
    <source>
        <dbReference type="Pfam" id="PF02470"/>
    </source>
</evidence>
<dbReference type="RefSeq" id="WP_169626772.1">
    <property type="nucleotide sequence ID" value="NZ_JABBNT010000005.1"/>
</dbReference>
<sequence length="159" mass="17289">MRPASKETRQILIGAATVVALAVFFAWGYRHNPEKHDSNGYRLFALFESATGLTPGSPVLLAGIPIGSVRSLTLKKDTNQAIVEMTIAEDQKIPIDSEASIFSNGLAGGKYIRVSPGGDLETLAPDSFFDYVRGSVDFVELFEKIIQMAEARRGITPEQ</sequence>
<keyword evidence="1" id="KW-1133">Transmembrane helix</keyword>